<sequence>MMEATKANPYLSESGSDAVLTSVEKDSLASRYYSTVRIRHLWQIAIEQTLDLWLKNPDALEDDGIDAPDATTIRLAFDYAETLRDRGLLPPTCIVPDGSGGIVFERRQGNESEVVHIWDDGSVEFQQFDGAKLVCREPF</sequence>
<protein>
    <submittedName>
        <fullName evidence="1">Uncharacterized protein</fullName>
    </submittedName>
</protein>
<dbReference type="Proteomes" id="UP001155241">
    <property type="component" value="Unassembled WGS sequence"/>
</dbReference>
<evidence type="ECO:0000313" key="2">
    <source>
        <dbReference type="Proteomes" id="UP001155241"/>
    </source>
</evidence>
<organism evidence="1 2">
    <name type="scientific">Aeoliella straminimaris</name>
    <dbReference type="NCBI Taxonomy" id="2954799"/>
    <lineage>
        <taxon>Bacteria</taxon>
        <taxon>Pseudomonadati</taxon>
        <taxon>Planctomycetota</taxon>
        <taxon>Planctomycetia</taxon>
        <taxon>Pirellulales</taxon>
        <taxon>Lacipirellulaceae</taxon>
        <taxon>Aeoliella</taxon>
    </lineage>
</organism>
<evidence type="ECO:0000313" key="1">
    <source>
        <dbReference type="EMBL" id="MCO6043300.1"/>
    </source>
</evidence>
<proteinExistence type="predicted"/>
<dbReference type="AlphaFoldDB" id="A0A9X2JES2"/>
<keyword evidence="2" id="KW-1185">Reference proteome</keyword>
<name>A0A9X2JES2_9BACT</name>
<dbReference type="EMBL" id="JAMXLR010000022">
    <property type="protein sequence ID" value="MCO6043300.1"/>
    <property type="molecule type" value="Genomic_DNA"/>
</dbReference>
<reference evidence="1" key="1">
    <citation type="submission" date="2022-06" db="EMBL/GenBank/DDBJ databases">
        <title>Aeoliella straminimaris, a novel planctomycete from sediments.</title>
        <authorList>
            <person name="Vitorino I.R."/>
            <person name="Lage O.M."/>
        </authorList>
    </citation>
    <scope>NUCLEOTIDE SEQUENCE</scope>
    <source>
        <strain evidence="1">ICT_H6.2</strain>
    </source>
</reference>
<accession>A0A9X2JES2</accession>
<comment type="caution">
    <text evidence="1">The sequence shown here is derived from an EMBL/GenBank/DDBJ whole genome shotgun (WGS) entry which is preliminary data.</text>
</comment>
<dbReference type="RefSeq" id="WP_252851406.1">
    <property type="nucleotide sequence ID" value="NZ_JAMXLR010000022.1"/>
</dbReference>
<gene>
    <name evidence="1" type="ORF">NG895_05220</name>
</gene>